<name>A0AC35GGB2_9BILA</name>
<dbReference type="WBParaSite" id="PS1159_v2.g4753.t1">
    <property type="protein sequence ID" value="PS1159_v2.g4753.t1"/>
    <property type="gene ID" value="PS1159_v2.g4753"/>
</dbReference>
<evidence type="ECO:0000313" key="2">
    <source>
        <dbReference type="WBParaSite" id="PS1159_v2.g4753.t1"/>
    </source>
</evidence>
<sequence>KIGLNSRPNGFGLLLGKSIYSIPKSPISRGHSADYYGESFNSSCKSYLDDDQFIGFRFQDDDYVTMMSEDWALGVFNWPNCLGFKNKPVDHYMRPFQLRVEAKNRFYKSVGMSPIVYGESCRETFYYQVEYLKDFLKAYPDRPKFSLTWMSYLAHDDQNALSHADDYFYHFFNSTQTDLDNSFLFVMGDHGNRFGKVRQTNVGEIEDNNPFLFMSVPKNLRRNDTLIDNLRENSKELITHYDIYATMVEIANPSNPRIPDPLIKGSSLFHSLPQPRTCDRLRIPFEYCICRSSKTRLPKTNEIAIPSAKLMVEQMNDDLNKYPETAMLCSPLILDEKARIYVDQFDERGDVKIFKVTYSILPSNGKFWGMLSQDVNDKNGTLKILSDKFPRLNAYGPQAHCASQALFASYCFCKDLLNNNM</sequence>
<accession>A0AC35GGB2</accession>
<evidence type="ECO:0000313" key="1">
    <source>
        <dbReference type="Proteomes" id="UP000887580"/>
    </source>
</evidence>
<reference evidence="2" key="1">
    <citation type="submission" date="2022-11" db="UniProtKB">
        <authorList>
            <consortium name="WormBaseParasite"/>
        </authorList>
    </citation>
    <scope>IDENTIFICATION</scope>
</reference>
<proteinExistence type="predicted"/>
<protein>
    <submittedName>
        <fullName evidence="2">Sulfatase N-terminal domain-containing protein</fullName>
    </submittedName>
</protein>
<dbReference type="Proteomes" id="UP000887580">
    <property type="component" value="Unplaced"/>
</dbReference>
<organism evidence="1 2">
    <name type="scientific">Panagrolaimus sp. PS1159</name>
    <dbReference type="NCBI Taxonomy" id="55785"/>
    <lineage>
        <taxon>Eukaryota</taxon>
        <taxon>Metazoa</taxon>
        <taxon>Ecdysozoa</taxon>
        <taxon>Nematoda</taxon>
        <taxon>Chromadorea</taxon>
        <taxon>Rhabditida</taxon>
        <taxon>Tylenchina</taxon>
        <taxon>Panagrolaimomorpha</taxon>
        <taxon>Panagrolaimoidea</taxon>
        <taxon>Panagrolaimidae</taxon>
        <taxon>Panagrolaimus</taxon>
    </lineage>
</organism>